<feature type="transmembrane region" description="Helical" evidence="8">
    <location>
        <begin position="370"/>
        <end position="389"/>
    </location>
</feature>
<dbReference type="PANTHER" id="PTHR43791">
    <property type="entry name" value="PERMEASE-RELATED"/>
    <property type="match status" value="1"/>
</dbReference>
<evidence type="ECO:0000259" key="9">
    <source>
        <dbReference type="PROSITE" id="PS50850"/>
    </source>
</evidence>
<evidence type="ECO:0000256" key="6">
    <source>
        <dbReference type="ARBA" id="ARBA00023136"/>
    </source>
</evidence>
<sequence length="701" mass="78261">MSTDAESAPVSKEKKEKSWKRFIWDSLDKSPEERRLVLKLDLTLLTLGCLGYFTKYLDQANLTNAFVSGMKEDLNMFGNQLNYATTCFTVGYIVAEIPSNLILTRVRPSIFIPTCQMIWTGLTMCTAACKTPTQLYVLRFFVGVAEAGYYPGMNYMIGSWYGKDEMAKRACILNGSGSAALMFSGFLMTAVIDLGGKGGLPGWKWLFIMDGVISFPIAIVSYIFLPDSPETCRGFLFTKEQITLAKKRMVLAERRLKQPITWAKVKKIFSSWHIYLLSLYYIMISGTSGTPIFPQYLKDHVNPKYTVQQINLYPTGTYAIQIFSALVFAWASDAFLNGQRWGVLLFGAIFNVITLGSLAGWNIAEGWRWACYYLAGIHVGASGIIFTWANEICTDDTEERALVLATMNSMVNVIGAWLPLLVWQQVDAPVYHKGFITATVFGVIATIIIPVMKILQDKEIKERRQRREIDADFSDRLGFLTKGEDIAGLMKSLDTVLHLHTFLSVFPWLMPMIHFLHGILARNKEVYHQKFGNEKIKLKRQEAAVADETGPVCMVKKFIDAQRRKDDNKGITDWDISLNAGANIGAGSDTTAITLSSIVYFIYQNPDVLKKVRDEIEAAGLAPIPTFQAVQQLPYLQAVIKEVTRVNPASGLPLWREVPKGGAVLCGQYFPEGNAGSKLPTAANLSEKIVISRLGLDLELA</sequence>
<evidence type="ECO:0000256" key="7">
    <source>
        <dbReference type="ARBA" id="ARBA00037968"/>
    </source>
</evidence>
<dbReference type="GO" id="GO:0022857">
    <property type="term" value="F:transmembrane transporter activity"/>
    <property type="evidence" value="ECO:0007669"/>
    <property type="project" value="InterPro"/>
</dbReference>
<dbReference type="FunFam" id="1.20.1250.20:FF:000386">
    <property type="entry name" value="MFS general substrate transporter"/>
    <property type="match status" value="1"/>
</dbReference>
<comment type="similarity">
    <text evidence="7">Belongs to the major facilitator superfamily. Allantoate permease family.</text>
</comment>
<evidence type="ECO:0000256" key="8">
    <source>
        <dbReference type="SAM" id="Phobius"/>
    </source>
</evidence>
<feature type="transmembrane region" description="Helical" evidence="8">
    <location>
        <begin position="343"/>
        <end position="364"/>
    </location>
</feature>
<name>A0A6V8H9E5_TALPI</name>
<dbReference type="GO" id="GO:0004497">
    <property type="term" value="F:monooxygenase activity"/>
    <property type="evidence" value="ECO:0007669"/>
    <property type="project" value="InterPro"/>
</dbReference>
<dbReference type="Proteomes" id="UP000053095">
    <property type="component" value="Unassembled WGS sequence"/>
</dbReference>
<dbReference type="SUPFAM" id="SSF103473">
    <property type="entry name" value="MFS general substrate transporter"/>
    <property type="match status" value="1"/>
</dbReference>
<dbReference type="InterPro" id="IPR020846">
    <property type="entry name" value="MFS_dom"/>
</dbReference>
<evidence type="ECO:0000256" key="2">
    <source>
        <dbReference type="ARBA" id="ARBA00022448"/>
    </source>
</evidence>
<dbReference type="Gene3D" id="1.20.1250.20">
    <property type="entry name" value="MFS general substrate transporter like domains"/>
    <property type="match status" value="2"/>
</dbReference>
<feature type="transmembrane region" description="Helical" evidence="8">
    <location>
        <begin position="274"/>
        <end position="293"/>
    </location>
</feature>
<feature type="transmembrane region" description="Helical" evidence="8">
    <location>
        <begin position="171"/>
        <end position="192"/>
    </location>
</feature>
<feature type="transmembrane region" description="Helical" evidence="8">
    <location>
        <begin position="313"/>
        <end position="331"/>
    </location>
</feature>
<dbReference type="AlphaFoldDB" id="A0A6V8H9E5"/>
<keyword evidence="4 8" id="KW-0812">Transmembrane</keyword>
<dbReference type="PANTHER" id="PTHR43791:SF39">
    <property type="entry name" value="TRANSPORTER LIZ1_SEO1, PUTATIVE (AFU_ORTHOLOGUE AFUA_3G00980)-RELATED"/>
    <property type="match status" value="1"/>
</dbReference>
<evidence type="ECO:0000313" key="10">
    <source>
        <dbReference type="EMBL" id="GAM37891.1"/>
    </source>
</evidence>
<evidence type="ECO:0000313" key="11">
    <source>
        <dbReference type="Proteomes" id="UP000053095"/>
    </source>
</evidence>
<reference evidence="11" key="1">
    <citation type="journal article" date="2015" name="Genome Announc.">
        <title>Draft genome sequence of Talaromyces cellulolyticus strain Y-94, a source of lignocellulosic biomass-degrading enzymes.</title>
        <authorList>
            <person name="Fujii T."/>
            <person name="Koike H."/>
            <person name="Sawayama S."/>
            <person name="Yano S."/>
            <person name="Inoue H."/>
        </authorList>
    </citation>
    <scope>NUCLEOTIDE SEQUENCE [LARGE SCALE GENOMIC DNA]</scope>
    <source>
        <strain evidence="11">Y-94</strain>
    </source>
</reference>
<dbReference type="SUPFAM" id="SSF48264">
    <property type="entry name" value="Cytochrome P450"/>
    <property type="match status" value="1"/>
</dbReference>
<dbReference type="PROSITE" id="PS50850">
    <property type="entry name" value="MFS"/>
    <property type="match status" value="1"/>
</dbReference>
<evidence type="ECO:0000256" key="1">
    <source>
        <dbReference type="ARBA" id="ARBA00004651"/>
    </source>
</evidence>
<dbReference type="InterPro" id="IPR011701">
    <property type="entry name" value="MFS"/>
</dbReference>
<accession>A0A6V8H9E5</accession>
<feature type="domain" description="Major facilitator superfamily (MFS) profile" evidence="9">
    <location>
        <begin position="44"/>
        <end position="457"/>
    </location>
</feature>
<keyword evidence="6 8" id="KW-0472">Membrane</keyword>
<dbReference type="InterPro" id="IPR036396">
    <property type="entry name" value="Cyt_P450_sf"/>
</dbReference>
<dbReference type="GO" id="GO:0005886">
    <property type="term" value="C:plasma membrane"/>
    <property type="evidence" value="ECO:0007669"/>
    <property type="project" value="UniProtKB-SubCell"/>
</dbReference>
<dbReference type="Pfam" id="PF07690">
    <property type="entry name" value="MFS_1"/>
    <property type="match status" value="1"/>
</dbReference>
<feature type="transmembrane region" description="Helical" evidence="8">
    <location>
        <begin position="204"/>
        <end position="225"/>
    </location>
</feature>
<evidence type="ECO:0000256" key="5">
    <source>
        <dbReference type="ARBA" id="ARBA00022989"/>
    </source>
</evidence>
<dbReference type="Gene3D" id="1.10.630.10">
    <property type="entry name" value="Cytochrome P450"/>
    <property type="match status" value="1"/>
</dbReference>
<keyword evidence="11" id="KW-1185">Reference proteome</keyword>
<dbReference type="InterPro" id="IPR001128">
    <property type="entry name" value="Cyt_P450"/>
</dbReference>
<comment type="caution">
    <text evidence="10">The sequence shown here is derived from an EMBL/GenBank/DDBJ whole genome shotgun (WGS) entry which is preliminary data.</text>
</comment>
<gene>
    <name evidence="10" type="ORF">TCE0_033f08192</name>
</gene>
<keyword evidence="5 8" id="KW-1133">Transmembrane helix</keyword>
<feature type="transmembrane region" description="Helical" evidence="8">
    <location>
        <begin position="435"/>
        <end position="455"/>
    </location>
</feature>
<dbReference type="InterPro" id="IPR036259">
    <property type="entry name" value="MFS_trans_sf"/>
</dbReference>
<evidence type="ECO:0000256" key="4">
    <source>
        <dbReference type="ARBA" id="ARBA00022692"/>
    </source>
</evidence>
<proteinExistence type="inferred from homology"/>
<dbReference type="GO" id="GO:0005506">
    <property type="term" value="F:iron ion binding"/>
    <property type="evidence" value="ECO:0007669"/>
    <property type="project" value="InterPro"/>
</dbReference>
<organism evidence="10 11">
    <name type="scientific">Talaromyces pinophilus</name>
    <name type="common">Penicillium pinophilum</name>
    <dbReference type="NCBI Taxonomy" id="128442"/>
    <lineage>
        <taxon>Eukaryota</taxon>
        <taxon>Fungi</taxon>
        <taxon>Dikarya</taxon>
        <taxon>Ascomycota</taxon>
        <taxon>Pezizomycotina</taxon>
        <taxon>Eurotiomycetes</taxon>
        <taxon>Eurotiomycetidae</taxon>
        <taxon>Eurotiales</taxon>
        <taxon>Trichocomaceae</taxon>
        <taxon>Talaromyces</taxon>
        <taxon>Talaromyces sect. Talaromyces</taxon>
    </lineage>
</organism>
<dbReference type="GO" id="GO:0020037">
    <property type="term" value="F:heme binding"/>
    <property type="evidence" value="ECO:0007669"/>
    <property type="project" value="InterPro"/>
</dbReference>
<feature type="transmembrane region" description="Helical" evidence="8">
    <location>
        <begin position="401"/>
        <end position="423"/>
    </location>
</feature>
<dbReference type="EMBL" id="DF933829">
    <property type="protein sequence ID" value="GAM37891.1"/>
    <property type="molecule type" value="Genomic_DNA"/>
</dbReference>
<keyword evidence="3" id="KW-1003">Cell membrane</keyword>
<dbReference type="FunFam" id="1.20.1250.20:FF:000065">
    <property type="entry name" value="Putative MFS pantothenate transporter"/>
    <property type="match status" value="1"/>
</dbReference>
<dbReference type="Pfam" id="PF00067">
    <property type="entry name" value="p450"/>
    <property type="match status" value="1"/>
</dbReference>
<dbReference type="GO" id="GO:0016705">
    <property type="term" value="F:oxidoreductase activity, acting on paired donors, with incorporation or reduction of molecular oxygen"/>
    <property type="evidence" value="ECO:0007669"/>
    <property type="project" value="InterPro"/>
</dbReference>
<comment type="subcellular location">
    <subcellularLocation>
        <location evidence="1">Cell membrane</location>
        <topology evidence="1">Multi-pass membrane protein</topology>
    </subcellularLocation>
</comment>
<protein>
    <recommendedName>
        <fullName evidence="9">Major facilitator superfamily (MFS) profile domain-containing protein</fullName>
    </recommendedName>
</protein>
<keyword evidence="2" id="KW-0813">Transport</keyword>
<evidence type="ECO:0000256" key="3">
    <source>
        <dbReference type="ARBA" id="ARBA00022475"/>
    </source>
</evidence>